<sequence>MSEKILMINCHNCENHTENGGMCYGVSINAEVIMCADFYLKEDLRDEHHHCRTGHAAVQ</sequence>
<dbReference type="RefSeq" id="WP_263992629.1">
    <property type="nucleotide sequence ID" value="NZ_CP087994.1"/>
</dbReference>
<protein>
    <recommendedName>
        <fullName evidence="3">DUF1540 domain-containing protein</fullName>
    </recommendedName>
</protein>
<dbReference type="EMBL" id="CP087994">
    <property type="protein sequence ID" value="UYO61835.1"/>
    <property type="molecule type" value="Genomic_DNA"/>
</dbReference>
<reference evidence="1" key="1">
    <citation type="submission" date="2021-11" db="EMBL/GenBank/DDBJ databases">
        <title>Isoprene-degrading acetogen.</title>
        <authorList>
            <person name="Yang Y."/>
            <person name="Jin H."/>
            <person name="Yan J."/>
        </authorList>
    </citation>
    <scope>NUCLEOTIDE SEQUENCE</scope>
    <source>
        <strain evidence="1">Berkeley</strain>
    </source>
</reference>
<accession>A0ABY6HBE5</accession>
<name>A0ABY6HBE5_9FIRM</name>
<organism evidence="1 2">
    <name type="scientific">Acetobacterium wieringae</name>
    <dbReference type="NCBI Taxonomy" id="52694"/>
    <lineage>
        <taxon>Bacteria</taxon>
        <taxon>Bacillati</taxon>
        <taxon>Bacillota</taxon>
        <taxon>Clostridia</taxon>
        <taxon>Eubacteriales</taxon>
        <taxon>Eubacteriaceae</taxon>
        <taxon>Acetobacterium</taxon>
    </lineage>
</organism>
<dbReference type="Proteomes" id="UP001163550">
    <property type="component" value="Chromosome"/>
</dbReference>
<evidence type="ECO:0008006" key="3">
    <source>
        <dbReference type="Google" id="ProtNLM"/>
    </source>
</evidence>
<keyword evidence="2" id="KW-1185">Reference proteome</keyword>
<evidence type="ECO:0000313" key="1">
    <source>
        <dbReference type="EMBL" id="UYO61835.1"/>
    </source>
</evidence>
<evidence type="ECO:0000313" key="2">
    <source>
        <dbReference type="Proteomes" id="UP001163550"/>
    </source>
</evidence>
<gene>
    <name evidence="1" type="ORF">LNN31_13730</name>
</gene>
<proteinExistence type="predicted"/>